<protein>
    <recommendedName>
        <fullName evidence="7">Phosphoglycerate mutase</fullName>
    </recommendedName>
</protein>
<dbReference type="Gene3D" id="3.40.50.1240">
    <property type="entry name" value="Phosphoglycerate mutase-like"/>
    <property type="match status" value="1"/>
</dbReference>
<keyword evidence="1" id="KW-0378">Hydrolase</keyword>
<dbReference type="EMBL" id="SDIL01000003">
    <property type="protein sequence ID" value="RXK42098.1"/>
    <property type="molecule type" value="Genomic_DNA"/>
</dbReference>
<feature type="region of interest" description="Disordered" evidence="4">
    <location>
        <begin position="208"/>
        <end position="227"/>
    </location>
</feature>
<evidence type="ECO:0008006" key="7">
    <source>
        <dbReference type="Google" id="ProtNLM"/>
    </source>
</evidence>
<dbReference type="PANTHER" id="PTHR46517">
    <property type="entry name" value="FRUCTOSE-2,6-BISPHOSPHATASE TIGAR"/>
    <property type="match status" value="1"/>
</dbReference>
<dbReference type="OrthoDB" id="354304at2759"/>
<dbReference type="FunCoup" id="A0A4Q1BVG1">
    <property type="interactions" value="266"/>
</dbReference>
<gene>
    <name evidence="5" type="ORF">M231_00455</name>
</gene>
<evidence type="ECO:0000256" key="3">
    <source>
        <dbReference type="PIRSR" id="PIRSR613078-2"/>
    </source>
</evidence>
<name>A0A4Q1BVG1_TREME</name>
<dbReference type="CDD" id="cd07067">
    <property type="entry name" value="HP_PGM_like"/>
    <property type="match status" value="1"/>
</dbReference>
<dbReference type="GO" id="GO:0045820">
    <property type="term" value="P:negative regulation of glycolytic process"/>
    <property type="evidence" value="ECO:0007669"/>
    <property type="project" value="TreeGrafter"/>
</dbReference>
<dbReference type="SMART" id="SM00855">
    <property type="entry name" value="PGAM"/>
    <property type="match status" value="1"/>
</dbReference>
<organism evidence="5 6">
    <name type="scientific">Tremella mesenterica</name>
    <name type="common">Jelly fungus</name>
    <dbReference type="NCBI Taxonomy" id="5217"/>
    <lineage>
        <taxon>Eukaryota</taxon>
        <taxon>Fungi</taxon>
        <taxon>Dikarya</taxon>
        <taxon>Basidiomycota</taxon>
        <taxon>Agaricomycotina</taxon>
        <taxon>Tremellomycetes</taxon>
        <taxon>Tremellales</taxon>
        <taxon>Tremellaceae</taxon>
        <taxon>Tremella</taxon>
    </lineage>
</organism>
<feature type="active site" description="Tele-phosphohistidine intermediate" evidence="2">
    <location>
        <position position="8"/>
    </location>
</feature>
<proteinExistence type="predicted"/>
<reference evidence="5 6" key="1">
    <citation type="submission" date="2016-06" db="EMBL/GenBank/DDBJ databases">
        <title>Evolution of pathogenesis and genome organization in the Tremellales.</title>
        <authorList>
            <person name="Cuomo C."/>
            <person name="Litvintseva A."/>
            <person name="Heitman J."/>
            <person name="Chen Y."/>
            <person name="Sun S."/>
            <person name="Springer D."/>
            <person name="Dromer F."/>
            <person name="Young S."/>
            <person name="Zeng Q."/>
            <person name="Chapman S."/>
            <person name="Gujja S."/>
            <person name="Saif S."/>
            <person name="Birren B."/>
        </authorList>
    </citation>
    <scope>NUCLEOTIDE SEQUENCE [LARGE SCALE GENOMIC DNA]</scope>
    <source>
        <strain evidence="5 6">ATCC 28783</strain>
    </source>
</reference>
<dbReference type="InParanoid" id="A0A4Q1BVG1"/>
<feature type="binding site" evidence="3">
    <location>
        <begin position="7"/>
        <end position="14"/>
    </location>
    <ligand>
        <name>substrate</name>
    </ligand>
</feature>
<evidence type="ECO:0000256" key="1">
    <source>
        <dbReference type="ARBA" id="ARBA00022801"/>
    </source>
</evidence>
<keyword evidence="6" id="KW-1185">Reference proteome</keyword>
<dbReference type="PANTHER" id="PTHR46517:SF1">
    <property type="entry name" value="FRUCTOSE-2,6-BISPHOSPHATASE TIGAR"/>
    <property type="match status" value="1"/>
</dbReference>
<dbReference type="GO" id="GO:0043456">
    <property type="term" value="P:regulation of pentose-phosphate shunt"/>
    <property type="evidence" value="ECO:0007669"/>
    <property type="project" value="TreeGrafter"/>
</dbReference>
<accession>A0A4Q1BVG1</accession>
<dbReference type="Pfam" id="PF00300">
    <property type="entry name" value="His_Phos_1"/>
    <property type="match status" value="1"/>
</dbReference>
<evidence type="ECO:0000256" key="2">
    <source>
        <dbReference type="PIRSR" id="PIRSR613078-1"/>
    </source>
</evidence>
<feature type="active site" description="Proton donor/acceptor" evidence="2">
    <location>
        <position position="81"/>
    </location>
</feature>
<dbReference type="GO" id="GO:0004331">
    <property type="term" value="F:fructose-2,6-bisphosphate 2-phosphatase activity"/>
    <property type="evidence" value="ECO:0007669"/>
    <property type="project" value="TreeGrafter"/>
</dbReference>
<dbReference type="InterPro" id="IPR051695">
    <property type="entry name" value="Phosphoglycerate_Mutase"/>
</dbReference>
<dbReference type="InterPro" id="IPR013078">
    <property type="entry name" value="His_Pase_superF_clade-1"/>
</dbReference>
<evidence type="ECO:0000313" key="6">
    <source>
        <dbReference type="Proteomes" id="UP000289152"/>
    </source>
</evidence>
<dbReference type="Proteomes" id="UP000289152">
    <property type="component" value="Unassembled WGS sequence"/>
</dbReference>
<dbReference type="InterPro" id="IPR029033">
    <property type="entry name" value="His_PPase_superfam"/>
</dbReference>
<dbReference type="VEuPathDB" id="FungiDB:TREMEDRAFT_74102"/>
<evidence type="ECO:0000256" key="4">
    <source>
        <dbReference type="SAM" id="MobiDB-lite"/>
    </source>
</evidence>
<evidence type="ECO:0000313" key="5">
    <source>
        <dbReference type="EMBL" id="RXK42098.1"/>
    </source>
</evidence>
<dbReference type="STRING" id="5217.A0A4Q1BVG1"/>
<comment type="caution">
    <text evidence="5">The sequence shown here is derived from an EMBL/GenBank/DDBJ whole genome shotgun (WGS) entry which is preliminary data.</text>
</comment>
<dbReference type="AlphaFoldDB" id="A0A4Q1BVG1"/>
<sequence length="227" mass="25618">MLLYFVRHGQTDDNVQGIIQGQLDTPLNDHGKYEATLCSERLKDVRFDEIWSSDLSRASETAYTLAQPHGLPVVVHPGLRERHLGSLQGRMRSKDEKIPSDAESTKQFRQRILDFFLFFLQSHQNLPSNHTILLVSHGAYLANFLQVLLTSMHFSPPPESDLRRRCLNTSIMRVSVEMDDQDKSGGSIKGEVISWGEVEHLAGLFEPPPERQLADDVSEPGALRLST</sequence>
<dbReference type="SUPFAM" id="SSF53254">
    <property type="entry name" value="Phosphoglycerate mutase-like"/>
    <property type="match status" value="1"/>
</dbReference>
<feature type="binding site" evidence="3">
    <location>
        <position position="57"/>
    </location>
    <ligand>
        <name>substrate</name>
    </ligand>
</feature>
<dbReference type="GO" id="GO:0005829">
    <property type="term" value="C:cytosol"/>
    <property type="evidence" value="ECO:0007669"/>
    <property type="project" value="TreeGrafter"/>
</dbReference>